<feature type="transmembrane region" description="Helical" evidence="1">
    <location>
        <begin position="265"/>
        <end position="285"/>
    </location>
</feature>
<sequence length="408" mass="43581">MPADILLLFGLSALLSVATASYLARHLSPETDVEPAARRIGHLDGLRGYLAVSVLLHHSAIYVIAALNGGRWATPHPQILNQLGAGAVALFFMVSGTVFYPLVLKGVEADWLGFFVKRFFRIVPLVTISVALVVAVLAATTGSAPGSEDIVPFLTWVSSWAQPPLLGVIEARYLNAQVLWSLQWEWLFYFLLLPFCALLRSLLRAGDLPTLFIPATLLLLSIAGRLLGWEVATMTEATWVNTLPLFAAGMLAFECRSRPAWESRLGGLPSSAVAVTGLVAAALLSHNAYGWSMPLFGFAFITVACGNSFAGLLKSKAALALGELSFSIYLLHGLVLWVGFHGFAPMMGKDASGILLTMPLLAALTVALAYVANRTVERPSMLAGERIAKALARARAATVVNGLARLGS</sequence>
<feature type="transmembrane region" description="Helical" evidence="1">
    <location>
        <begin position="79"/>
        <end position="102"/>
    </location>
</feature>
<dbReference type="Proteomes" id="UP001501310">
    <property type="component" value="Unassembled WGS sequence"/>
</dbReference>
<keyword evidence="4" id="KW-1185">Reference proteome</keyword>
<feature type="transmembrane region" description="Helical" evidence="1">
    <location>
        <begin position="210"/>
        <end position="228"/>
    </location>
</feature>
<accession>A0ABP7S7P4</accession>
<evidence type="ECO:0000256" key="1">
    <source>
        <dbReference type="SAM" id="Phobius"/>
    </source>
</evidence>
<dbReference type="Pfam" id="PF01757">
    <property type="entry name" value="Acyl_transf_3"/>
    <property type="match status" value="1"/>
</dbReference>
<evidence type="ECO:0000313" key="3">
    <source>
        <dbReference type="EMBL" id="GAA4007755.1"/>
    </source>
</evidence>
<name>A0ABP7S7P4_9SPHN</name>
<feature type="transmembrane region" description="Helical" evidence="1">
    <location>
        <begin position="186"/>
        <end position="203"/>
    </location>
</feature>
<feature type="transmembrane region" description="Helical" evidence="1">
    <location>
        <begin position="122"/>
        <end position="141"/>
    </location>
</feature>
<reference evidence="4" key="1">
    <citation type="journal article" date="2019" name="Int. J. Syst. Evol. Microbiol.">
        <title>The Global Catalogue of Microorganisms (GCM) 10K type strain sequencing project: providing services to taxonomists for standard genome sequencing and annotation.</title>
        <authorList>
            <consortium name="The Broad Institute Genomics Platform"/>
            <consortium name="The Broad Institute Genome Sequencing Center for Infectious Disease"/>
            <person name="Wu L."/>
            <person name="Ma J."/>
        </authorList>
    </citation>
    <scope>NUCLEOTIDE SEQUENCE [LARGE SCALE GENOMIC DNA]</scope>
    <source>
        <strain evidence="4">JCM 16603</strain>
    </source>
</reference>
<organism evidence="3 4">
    <name type="scientific">Sphingomonas humi</name>
    <dbReference type="NCBI Taxonomy" id="335630"/>
    <lineage>
        <taxon>Bacteria</taxon>
        <taxon>Pseudomonadati</taxon>
        <taxon>Pseudomonadota</taxon>
        <taxon>Alphaproteobacteria</taxon>
        <taxon>Sphingomonadales</taxon>
        <taxon>Sphingomonadaceae</taxon>
        <taxon>Sphingomonas</taxon>
    </lineage>
</organism>
<feature type="transmembrane region" description="Helical" evidence="1">
    <location>
        <begin position="48"/>
        <end position="67"/>
    </location>
</feature>
<feature type="transmembrane region" description="Helical" evidence="1">
    <location>
        <begin position="234"/>
        <end position="253"/>
    </location>
</feature>
<evidence type="ECO:0000259" key="2">
    <source>
        <dbReference type="Pfam" id="PF01757"/>
    </source>
</evidence>
<feature type="transmembrane region" description="Helical" evidence="1">
    <location>
        <begin position="320"/>
        <end position="340"/>
    </location>
</feature>
<feature type="transmembrane region" description="Helical" evidence="1">
    <location>
        <begin position="352"/>
        <end position="372"/>
    </location>
</feature>
<dbReference type="InterPro" id="IPR050879">
    <property type="entry name" value="Acyltransferase_3"/>
</dbReference>
<gene>
    <name evidence="3" type="ORF">GCM10022211_21420</name>
</gene>
<proteinExistence type="predicted"/>
<evidence type="ECO:0000313" key="4">
    <source>
        <dbReference type="Proteomes" id="UP001501310"/>
    </source>
</evidence>
<dbReference type="InterPro" id="IPR002656">
    <property type="entry name" value="Acyl_transf_3_dom"/>
</dbReference>
<keyword evidence="1" id="KW-1133">Transmembrane helix</keyword>
<keyword evidence="1" id="KW-0812">Transmembrane</keyword>
<protein>
    <recommendedName>
        <fullName evidence="2">Acyltransferase 3 domain-containing protein</fullName>
    </recommendedName>
</protein>
<dbReference type="PANTHER" id="PTHR23028">
    <property type="entry name" value="ACETYLTRANSFERASE"/>
    <property type="match status" value="1"/>
</dbReference>
<keyword evidence="1" id="KW-0472">Membrane</keyword>
<dbReference type="RefSeq" id="WP_344710263.1">
    <property type="nucleotide sequence ID" value="NZ_BAAAZD010000002.1"/>
</dbReference>
<comment type="caution">
    <text evidence="3">The sequence shown here is derived from an EMBL/GenBank/DDBJ whole genome shotgun (WGS) entry which is preliminary data.</text>
</comment>
<feature type="domain" description="Acyltransferase 3" evidence="2">
    <location>
        <begin position="43"/>
        <end position="372"/>
    </location>
</feature>
<feature type="transmembrane region" description="Helical" evidence="1">
    <location>
        <begin position="291"/>
        <end position="313"/>
    </location>
</feature>
<dbReference type="EMBL" id="BAAAZD010000002">
    <property type="protein sequence ID" value="GAA4007755.1"/>
    <property type="molecule type" value="Genomic_DNA"/>
</dbReference>